<dbReference type="RefSeq" id="WP_055659035.1">
    <property type="nucleotide sequence ID" value="NZ_CXST01000002.1"/>
</dbReference>
<reference evidence="3" key="1">
    <citation type="submission" date="2015-07" db="EMBL/GenBank/DDBJ databases">
        <authorList>
            <person name="Rodrigo-Torres Lidia"/>
            <person name="Arahal R.David."/>
        </authorList>
    </citation>
    <scope>NUCLEOTIDE SEQUENCE [LARGE SCALE GENOMIC DNA]</scope>
    <source>
        <strain evidence="3">CECT 4801</strain>
    </source>
</reference>
<keyword evidence="1" id="KW-0472">Membrane</keyword>
<evidence type="ECO:0000313" key="3">
    <source>
        <dbReference type="Proteomes" id="UP000048926"/>
    </source>
</evidence>
<dbReference type="Proteomes" id="UP000048926">
    <property type="component" value="Unassembled WGS sequence"/>
</dbReference>
<protein>
    <submittedName>
        <fullName evidence="2">Uncharacterized protein</fullName>
    </submittedName>
</protein>
<organism evidence="2 3">
    <name type="scientific">Roseibium aggregatum</name>
    <dbReference type="NCBI Taxonomy" id="187304"/>
    <lineage>
        <taxon>Bacteria</taxon>
        <taxon>Pseudomonadati</taxon>
        <taxon>Pseudomonadota</taxon>
        <taxon>Alphaproteobacteria</taxon>
        <taxon>Hyphomicrobiales</taxon>
        <taxon>Stappiaceae</taxon>
        <taxon>Roseibium</taxon>
    </lineage>
</organism>
<keyword evidence="1" id="KW-1133">Transmembrane helix</keyword>
<evidence type="ECO:0000313" key="2">
    <source>
        <dbReference type="EMBL" id="CTQ45782.1"/>
    </source>
</evidence>
<sequence>MLGGKVIEVLVRALPYVLAGILAIFVLFKIEENGRLKADLKTAKAELAATYEAAAKKDLIIEADRKRALEDFHTIREMEREIDGLETYLEKDPSRNRECLDSADVERLRLIFGDD</sequence>
<proteinExistence type="predicted"/>
<dbReference type="OrthoDB" id="8453112at2"/>
<dbReference type="AlphaFoldDB" id="A0A0M6Y6Q8"/>
<name>A0A0M6Y6Q8_9HYPH</name>
<keyword evidence="1" id="KW-0812">Transmembrane</keyword>
<accession>A0A0M6Y6Q8</accession>
<keyword evidence="3" id="KW-1185">Reference proteome</keyword>
<dbReference type="EMBL" id="CXST01000002">
    <property type="protein sequence ID" value="CTQ45782.1"/>
    <property type="molecule type" value="Genomic_DNA"/>
</dbReference>
<feature type="transmembrane region" description="Helical" evidence="1">
    <location>
        <begin position="6"/>
        <end position="28"/>
    </location>
</feature>
<gene>
    <name evidence="2" type="ORF">LAL4801_04237</name>
</gene>
<evidence type="ECO:0000256" key="1">
    <source>
        <dbReference type="SAM" id="Phobius"/>
    </source>
</evidence>